<protein>
    <submittedName>
        <fullName evidence="2">Site-specific recombinase, phage integrase family</fullName>
    </submittedName>
</protein>
<name>E9SBP2_RUMAL</name>
<dbReference type="eggNOG" id="ENOG5032TH4">
    <property type="taxonomic scope" value="Bacteria"/>
</dbReference>
<dbReference type="EMBL" id="ADKM02000071">
    <property type="protein sequence ID" value="EGC03301.1"/>
    <property type="molecule type" value="Genomic_DNA"/>
</dbReference>
<accession>E9SBP2</accession>
<dbReference type="AlphaFoldDB" id="E9SBP2"/>
<proteinExistence type="predicted"/>
<evidence type="ECO:0000256" key="1">
    <source>
        <dbReference type="ARBA" id="ARBA00023172"/>
    </source>
</evidence>
<dbReference type="InterPro" id="IPR011010">
    <property type="entry name" value="DNA_brk_join_enz"/>
</dbReference>
<dbReference type="GO" id="GO:0015074">
    <property type="term" value="P:DNA integration"/>
    <property type="evidence" value="ECO:0007669"/>
    <property type="project" value="InterPro"/>
</dbReference>
<gene>
    <name evidence="2" type="ORF">CUS_4409</name>
</gene>
<dbReference type="STRING" id="246199.CUS_4409"/>
<keyword evidence="3" id="KW-1185">Reference proteome</keyword>
<organism evidence="2 3">
    <name type="scientific">Ruminococcus albus 8</name>
    <dbReference type="NCBI Taxonomy" id="246199"/>
    <lineage>
        <taxon>Bacteria</taxon>
        <taxon>Bacillati</taxon>
        <taxon>Bacillota</taxon>
        <taxon>Clostridia</taxon>
        <taxon>Eubacteriales</taxon>
        <taxon>Oscillospiraceae</taxon>
        <taxon>Ruminococcus</taxon>
    </lineage>
</organism>
<dbReference type="Proteomes" id="UP000004259">
    <property type="component" value="Unassembled WGS sequence"/>
</dbReference>
<dbReference type="OrthoDB" id="111144at2"/>
<dbReference type="RefSeq" id="WP_002849053.1">
    <property type="nucleotide sequence ID" value="NZ_ADKM02000071.1"/>
</dbReference>
<dbReference type="GO" id="GO:0006310">
    <property type="term" value="P:DNA recombination"/>
    <property type="evidence" value="ECO:0007669"/>
    <property type="project" value="UniProtKB-KW"/>
</dbReference>
<sequence>MPIARKADILSTGVISDDALVTLIRECIENEISTITYKNEKLRIARVRLLSEAYGLLLAGKTLSFFSYDQVDDKLKSVSNRELKYICSLIVFALEKGIFSDSKLKRLLTFKHRFTTQGLSYEDFDYLMTAENYDVFVKRADSGNVRFYTEVFFFRCNDLKIIDQEAKNLTAEWLDKIKLLGGSMGTRYQEMLEIRRVSEELFKDNGIDGLKRESLVCTNQIKLVLQYLQYINLKHVLSSEMQYMLQFKDYFGSNGAQKFRDMCLSESVFQYMAIDRGLKNKRAIFKTDIPYGTTMYSDLREYIQKSPYRSAMYTAFIGEFYSSMGSFAVDDTTKLSFYTFAESNSYFYKKYKGKNCATYLFSLYNYFYNKYQINFFNDEGLDIAVLSKRGFLQLVNSGFTIIKYNPNDPVPEEDKWLLCYKREYESSTNHPTSNTITMDFSDVNNEALKGWLKTYVWLKRKSIITKRNVATSIKEALNYIHSIRTKEILNLYCRDIAPLDSPITLSEAMAVRQLFKSQTNTSLVTQNTKIYNLRAFIQFLDENEVCQIDSGVYYHLYNQNELNNTATSIPDDDLRAMTRVMINNAQESIKNELYSVIFKIALDTEFRISQIVSLQKDCVYETAKKGEFIIFSRRKDSTSEDEQQPITIETKRQIDRAIAITAAIRVKAPEYLKNTLFIVPQNGMVSVRAITRENFRKYLARCCEQAEIPTYTAENLRDTHMTKAREFKIKHQLSEIETSALTGHKTPDVDMRHYVDMNVYTMMEVLHGVIIGNVDINGHIEKVLPDDIARNENEVSDGCGYCKSPVCHNMTYLDCIMCRDFVTTPSRLPFFEEQIKQMDIKIQQANTPHDKEDYVNIKRLLVAYISRIKTIEKEIKQCGTTEA</sequence>
<evidence type="ECO:0000313" key="2">
    <source>
        <dbReference type="EMBL" id="EGC03301.1"/>
    </source>
</evidence>
<evidence type="ECO:0000313" key="3">
    <source>
        <dbReference type="Proteomes" id="UP000004259"/>
    </source>
</evidence>
<dbReference type="GO" id="GO:0003677">
    <property type="term" value="F:DNA binding"/>
    <property type="evidence" value="ECO:0007669"/>
    <property type="project" value="InterPro"/>
</dbReference>
<comment type="caution">
    <text evidence="2">The sequence shown here is derived from an EMBL/GenBank/DDBJ whole genome shotgun (WGS) entry which is preliminary data.</text>
</comment>
<reference evidence="2 3" key="1">
    <citation type="submission" date="2011-02" db="EMBL/GenBank/DDBJ databases">
        <authorList>
            <person name="Nelson K.E."/>
            <person name="Sutton G."/>
            <person name="Torralba M."/>
            <person name="Durkin S."/>
            <person name="Harkins D."/>
            <person name="Montgomery R."/>
            <person name="Ziemer C."/>
            <person name="Klaassens E."/>
            <person name="Ocuiv P."/>
            <person name="Morrison M."/>
        </authorList>
    </citation>
    <scope>NUCLEOTIDE SEQUENCE [LARGE SCALE GENOMIC DNA]</scope>
    <source>
        <strain evidence="2 3">8</strain>
    </source>
</reference>
<dbReference type="Gene3D" id="1.10.443.10">
    <property type="entry name" value="Intergrase catalytic core"/>
    <property type="match status" value="1"/>
</dbReference>
<keyword evidence="1" id="KW-0233">DNA recombination</keyword>
<dbReference type="SUPFAM" id="SSF56349">
    <property type="entry name" value="DNA breaking-rejoining enzymes"/>
    <property type="match status" value="1"/>
</dbReference>
<dbReference type="InterPro" id="IPR013762">
    <property type="entry name" value="Integrase-like_cat_sf"/>
</dbReference>